<dbReference type="AlphaFoldDB" id="A0A2P2NGY6"/>
<accession>A0A2P2NGY6</accession>
<organism evidence="1">
    <name type="scientific">Rhizophora mucronata</name>
    <name type="common">Asiatic mangrove</name>
    <dbReference type="NCBI Taxonomy" id="61149"/>
    <lineage>
        <taxon>Eukaryota</taxon>
        <taxon>Viridiplantae</taxon>
        <taxon>Streptophyta</taxon>
        <taxon>Embryophyta</taxon>
        <taxon>Tracheophyta</taxon>
        <taxon>Spermatophyta</taxon>
        <taxon>Magnoliopsida</taxon>
        <taxon>eudicotyledons</taxon>
        <taxon>Gunneridae</taxon>
        <taxon>Pentapetalae</taxon>
        <taxon>rosids</taxon>
        <taxon>fabids</taxon>
        <taxon>Malpighiales</taxon>
        <taxon>Rhizophoraceae</taxon>
        <taxon>Rhizophora</taxon>
    </lineage>
</organism>
<proteinExistence type="predicted"/>
<reference evidence="1" key="1">
    <citation type="submission" date="2018-02" db="EMBL/GenBank/DDBJ databases">
        <title>Rhizophora mucronata_Transcriptome.</title>
        <authorList>
            <person name="Meera S.P."/>
            <person name="Sreeshan A."/>
            <person name="Augustine A."/>
        </authorList>
    </citation>
    <scope>NUCLEOTIDE SEQUENCE</scope>
    <source>
        <tissue evidence="1">Leaf</tissue>
    </source>
</reference>
<sequence length="64" mass="7750">MLISIFLGEHCHSRTRRMTYCCRMHNNRQNSFVNVLMRVAWFSSLWNVFTSCTLYKLILHKKLI</sequence>
<protein>
    <submittedName>
        <fullName evidence="1">Uncharacterized protein</fullName>
    </submittedName>
</protein>
<name>A0A2P2NGY6_RHIMU</name>
<dbReference type="EMBL" id="GGEC01061261">
    <property type="protein sequence ID" value="MBX41745.1"/>
    <property type="molecule type" value="Transcribed_RNA"/>
</dbReference>
<evidence type="ECO:0000313" key="1">
    <source>
        <dbReference type="EMBL" id="MBX41745.1"/>
    </source>
</evidence>